<dbReference type="GO" id="GO:0016579">
    <property type="term" value="P:protein deubiquitination"/>
    <property type="evidence" value="ECO:0007669"/>
    <property type="project" value="InterPro"/>
</dbReference>
<dbReference type="Proteomes" id="UP001457282">
    <property type="component" value="Unassembled WGS sequence"/>
</dbReference>
<feature type="domain" description="USP" evidence="2">
    <location>
        <begin position="42"/>
        <end position="200"/>
    </location>
</feature>
<dbReference type="PROSITE" id="PS00972">
    <property type="entry name" value="USP_1"/>
    <property type="match status" value="1"/>
</dbReference>
<dbReference type="GO" id="GO:0005829">
    <property type="term" value="C:cytosol"/>
    <property type="evidence" value="ECO:0007669"/>
    <property type="project" value="TreeGrafter"/>
</dbReference>
<keyword evidence="4" id="KW-1185">Reference proteome</keyword>
<dbReference type="InterPro" id="IPR001394">
    <property type="entry name" value="Peptidase_C19_UCH"/>
</dbReference>
<dbReference type="InterPro" id="IPR050164">
    <property type="entry name" value="Peptidase_C19"/>
</dbReference>
<dbReference type="GO" id="GO:0004843">
    <property type="term" value="F:cysteine-type deubiquitinase activity"/>
    <property type="evidence" value="ECO:0007669"/>
    <property type="project" value="InterPro"/>
</dbReference>
<name>A0AAW1VQT0_RUBAR</name>
<reference evidence="3 4" key="1">
    <citation type="journal article" date="2023" name="G3 (Bethesda)">
        <title>A chromosome-length genome assembly and annotation of blackberry (Rubus argutus, cv. 'Hillquist').</title>
        <authorList>
            <person name="Bruna T."/>
            <person name="Aryal R."/>
            <person name="Dudchenko O."/>
            <person name="Sargent D.J."/>
            <person name="Mead D."/>
            <person name="Buti M."/>
            <person name="Cavallini A."/>
            <person name="Hytonen T."/>
            <person name="Andres J."/>
            <person name="Pham M."/>
            <person name="Weisz D."/>
            <person name="Mascagni F."/>
            <person name="Usai G."/>
            <person name="Natali L."/>
            <person name="Bassil N."/>
            <person name="Fernandez G.E."/>
            <person name="Lomsadze A."/>
            <person name="Armour M."/>
            <person name="Olukolu B."/>
            <person name="Poorten T."/>
            <person name="Britton C."/>
            <person name="Davik J."/>
            <person name="Ashrafi H."/>
            <person name="Aiden E.L."/>
            <person name="Borodovsky M."/>
            <person name="Worthington M."/>
        </authorList>
    </citation>
    <scope>NUCLEOTIDE SEQUENCE [LARGE SCALE GENOMIC DNA]</scope>
    <source>
        <strain evidence="3">PI 553951</strain>
    </source>
</reference>
<dbReference type="GO" id="GO:0031647">
    <property type="term" value="P:regulation of protein stability"/>
    <property type="evidence" value="ECO:0007669"/>
    <property type="project" value="TreeGrafter"/>
</dbReference>
<dbReference type="InterPro" id="IPR018200">
    <property type="entry name" value="USP_CS"/>
</dbReference>
<dbReference type="GO" id="GO:0005634">
    <property type="term" value="C:nucleus"/>
    <property type="evidence" value="ECO:0007669"/>
    <property type="project" value="TreeGrafter"/>
</dbReference>
<dbReference type="Gene3D" id="3.90.70.10">
    <property type="entry name" value="Cysteine proteinases"/>
    <property type="match status" value="1"/>
</dbReference>
<evidence type="ECO:0000313" key="4">
    <source>
        <dbReference type="Proteomes" id="UP001457282"/>
    </source>
</evidence>
<gene>
    <name evidence="3" type="ORF">M0R45_034655</name>
</gene>
<dbReference type="Pfam" id="PF00443">
    <property type="entry name" value="UCH"/>
    <property type="match status" value="2"/>
</dbReference>
<dbReference type="PANTHER" id="PTHR24006:SF644">
    <property type="entry name" value="UBIQUITIN CARBOXYL-TERMINAL HYDROLASE 7"/>
    <property type="match status" value="1"/>
</dbReference>
<dbReference type="PROSITE" id="PS50235">
    <property type="entry name" value="USP_3"/>
    <property type="match status" value="1"/>
</dbReference>
<dbReference type="AlphaFoldDB" id="A0AAW1VQT0"/>
<sequence>MDFLGNQHQNFEDDTVIIEPEVLIPRVVDYSTYDSKKETGFVGLKNQGATCYVNSLLQTLYHIPSFREVICLLPTTENDMPSQSILHDVQELNRFLHNKLEDSMKGTVAEGTMQKLFEGHRMNYIECLNVDCKSSIKDSFYDIQLDVKGFRDVYASFDNYVKVERLEGDNKYGAEQNGLQDANKRVLFIDFPPVLQLQLK</sequence>
<proteinExistence type="inferred from homology"/>
<evidence type="ECO:0000259" key="2">
    <source>
        <dbReference type="PROSITE" id="PS50235"/>
    </source>
</evidence>
<protein>
    <recommendedName>
        <fullName evidence="2">USP domain-containing protein</fullName>
    </recommendedName>
</protein>
<evidence type="ECO:0000313" key="3">
    <source>
        <dbReference type="EMBL" id="KAK9910704.1"/>
    </source>
</evidence>
<comment type="caution">
    <text evidence="3">The sequence shown here is derived from an EMBL/GenBank/DDBJ whole genome shotgun (WGS) entry which is preliminary data.</text>
</comment>
<evidence type="ECO:0000256" key="1">
    <source>
        <dbReference type="ARBA" id="ARBA00009085"/>
    </source>
</evidence>
<dbReference type="InterPro" id="IPR038765">
    <property type="entry name" value="Papain-like_cys_pep_sf"/>
</dbReference>
<comment type="similarity">
    <text evidence="1">Belongs to the peptidase C19 family.</text>
</comment>
<accession>A0AAW1VQT0</accession>
<dbReference type="InterPro" id="IPR028889">
    <property type="entry name" value="USP"/>
</dbReference>
<dbReference type="EMBL" id="JBEDUW010000007">
    <property type="protein sequence ID" value="KAK9910704.1"/>
    <property type="molecule type" value="Genomic_DNA"/>
</dbReference>
<dbReference type="PANTHER" id="PTHR24006">
    <property type="entry name" value="UBIQUITIN CARBOXYL-TERMINAL HYDROLASE"/>
    <property type="match status" value="1"/>
</dbReference>
<dbReference type="SUPFAM" id="SSF54001">
    <property type="entry name" value="Cysteine proteinases"/>
    <property type="match status" value="1"/>
</dbReference>
<organism evidence="3 4">
    <name type="scientific">Rubus argutus</name>
    <name type="common">Southern blackberry</name>
    <dbReference type="NCBI Taxonomy" id="59490"/>
    <lineage>
        <taxon>Eukaryota</taxon>
        <taxon>Viridiplantae</taxon>
        <taxon>Streptophyta</taxon>
        <taxon>Embryophyta</taxon>
        <taxon>Tracheophyta</taxon>
        <taxon>Spermatophyta</taxon>
        <taxon>Magnoliopsida</taxon>
        <taxon>eudicotyledons</taxon>
        <taxon>Gunneridae</taxon>
        <taxon>Pentapetalae</taxon>
        <taxon>rosids</taxon>
        <taxon>fabids</taxon>
        <taxon>Rosales</taxon>
        <taxon>Rosaceae</taxon>
        <taxon>Rosoideae</taxon>
        <taxon>Rosoideae incertae sedis</taxon>
        <taxon>Rubus</taxon>
    </lineage>
</organism>